<evidence type="ECO:0000313" key="2">
    <source>
        <dbReference type="EMBL" id="EJX07135.1"/>
    </source>
</evidence>
<reference evidence="2" key="1">
    <citation type="journal article" date="2012" name="PLoS ONE">
        <title>Gene sets for utilization of primary and secondary nutrition supplies in the distal gut of endangered iberian lynx.</title>
        <authorList>
            <person name="Alcaide M."/>
            <person name="Messina E."/>
            <person name="Richter M."/>
            <person name="Bargiela R."/>
            <person name="Peplies J."/>
            <person name="Huws S.A."/>
            <person name="Newbold C.J."/>
            <person name="Golyshin P.N."/>
            <person name="Simon M.A."/>
            <person name="Lopez G."/>
            <person name="Yakimov M.M."/>
            <person name="Ferrer M."/>
        </authorList>
    </citation>
    <scope>NUCLEOTIDE SEQUENCE</scope>
</reference>
<dbReference type="Pfam" id="PF01370">
    <property type="entry name" value="Epimerase"/>
    <property type="match status" value="1"/>
</dbReference>
<name>J9H183_9ZZZZ</name>
<organism evidence="2">
    <name type="scientific">gut metagenome</name>
    <dbReference type="NCBI Taxonomy" id="749906"/>
    <lineage>
        <taxon>unclassified sequences</taxon>
        <taxon>metagenomes</taxon>
        <taxon>organismal metagenomes</taxon>
    </lineage>
</organism>
<feature type="domain" description="NAD-dependent epimerase/dehydratase" evidence="1">
    <location>
        <begin position="5"/>
        <end position="233"/>
    </location>
</feature>
<evidence type="ECO:0000259" key="1">
    <source>
        <dbReference type="Pfam" id="PF01370"/>
    </source>
</evidence>
<gene>
    <name evidence="2" type="ORF">EVA_04757</name>
</gene>
<dbReference type="InterPro" id="IPR036291">
    <property type="entry name" value="NAD(P)-bd_dom_sf"/>
</dbReference>
<accession>J9H183</accession>
<proteinExistence type="predicted"/>
<dbReference type="InterPro" id="IPR001509">
    <property type="entry name" value="Epimerase_deHydtase"/>
</dbReference>
<comment type="caution">
    <text evidence="2">The sequence shown here is derived from an EMBL/GenBank/DDBJ whole genome shotgun (WGS) entry which is preliminary data.</text>
</comment>
<dbReference type="AlphaFoldDB" id="J9H183"/>
<dbReference type="EMBL" id="AMCI01000962">
    <property type="protein sequence ID" value="EJX07135.1"/>
    <property type="molecule type" value="Genomic_DNA"/>
</dbReference>
<dbReference type="SUPFAM" id="SSF51735">
    <property type="entry name" value="NAD(P)-binding Rossmann-fold domains"/>
    <property type="match status" value="1"/>
</dbReference>
<sequence>MKKKILITGASGFIGSFLVERALKEDLEVWAAVRPQTNRQYLQDERIRFIELDLGNSDRLTEQLEAHREQQGVFHYVIHAAGATKCRRSDDFFRVNARGTERLAHTLLETGCLQPQGRFVFISSLSVYGPSRESDMRPITEDSHKVPDTAYGKSKLQAECALADVPDLNYIILRPTGVYGPRERDYFMMAKSISRHVDFAVGFKPQVLTFIYVEDLVEAAFLALRHGRTGRAYFLTDGKSYTSRAFSDLLQLELGVRGVLHITAPLWVLRQVCRVAAWIAERRGTVPTLNPDKYRIMSQRNWQCDITPARKELGYTPKWPLVRGVKATVAWYKEAGWL</sequence>
<dbReference type="Gene3D" id="3.40.50.720">
    <property type="entry name" value="NAD(P)-binding Rossmann-like Domain"/>
    <property type="match status" value="1"/>
</dbReference>
<protein>
    <submittedName>
        <fullName evidence="2">NAD dependent epimerase/reductase-related protein</fullName>
    </submittedName>
</protein>
<dbReference type="PANTHER" id="PTHR43245:SF58">
    <property type="entry name" value="BLL5923 PROTEIN"/>
    <property type="match status" value="1"/>
</dbReference>
<dbReference type="InterPro" id="IPR050177">
    <property type="entry name" value="Lipid_A_modif_metabolic_enz"/>
</dbReference>
<dbReference type="PANTHER" id="PTHR43245">
    <property type="entry name" value="BIFUNCTIONAL POLYMYXIN RESISTANCE PROTEIN ARNA"/>
    <property type="match status" value="1"/>
</dbReference>